<evidence type="ECO:0000256" key="2">
    <source>
        <dbReference type="SAM" id="Coils"/>
    </source>
</evidence>
<keyword evidence="1" id="KW-0343">GTPase activation</keyword>
<feature type="region of interest" description="Disordered" evidence="3">
    <location>
        <begin position="49"/>
        <end position="70"/>
    </location>
</feature>
<dbReference type="PaxDb" id="2850-Phatr55114"/>
<proteinExistence type="predicted"/>
<dbReference type="Gene3D" id="1.10.472.80">
    <property type="entry name" value="Ypt/Rab-GAP domain of gyp1p, domain 3"/>
    <property type="match status" value="1"/>
</dbReference>
<reference evidence="6" key="2">
    <citation type="submission" date="2008-08" db="EMBL/GenBank/DDBJ databases">
        <authorList>
            <consortium name="Diatom Consortium"/>
            <person name="Grigoriev I."/>
            <person name="Grimwood J."/>
            <person name="Kuo A."/>
            <person name="Otillar R.P."/>
            <person name="Salamov A."/>
            <person name="Detter J.C."/>
            <person name="Lindquist E."/>
            <person name="Shapiro H."/>
            <person name="Lucas S."/>
            <person name="Glavina del Rio T."/>
            <person name="Pitluck S."/>
            <person name="Rokhsar D."/>
            <person name="Bowler C."/>
        </authorList>
    </citation>
    <scope>GENOME REANNOTATION</scope>
    <source>
        <strain evidence="6">CCAP 1055/1</strain>
    </source>
</reference>
<dbReference type="PANTHER" id="PTHR22957:SF337">
    <property type="entry name" value="TBC1 DOMAIN FAMILY MEMBER 5"/>
    <property type="match status" value="1"/>
</dbReference>
<name>B7GC53_PHATC</name>
<feature type="coiled-coil region" evidence="2">
    <location>
        <begin position="87"/>
        <end position="114"/>
    </location>
</feature>
<dbReference type="OrthoDB" id="49009at2759"/>
<gene>
    <name evidence="5" type="ORF">PHATRDRAFT_55114</name>
</gene>
<dbReference type="InterPro" id="IPR035969">
    <property type="entry name" value="Rab-GAP_TBC_sf"/>
</dbReference>
<feature type="compositionally biased region" description="Polar residues" evidence="3">
    <location>
        <begin position="543"/>
        <end position="562"/>
    </location>
</feature>
<dbReference type="Proteomes" id="UP000000759">
    <property type="component" value="Chromosome 25"/>
</dbReference>
<reference evidence="5 6" key="1">
    <citation type="journal article" date="2008" name="Nature">
        <title>The Phaeodactylum genome reveals the evolutionary history of diatom genomes.</title>
        <authorList>
            <person name="Bowler C."/>
            <person name="Allen A.E."/>
            <person name="Badger J.H."/>
            <person name="Grimwood J."/>
            <person name="Jabbari K."/>
            <person name="Kuo A."/>
            <person name="Maheswari U."/>
            <person name="Martens C."/>
            <person name="Maumus F."/>
            <person name="Otillar R.P."/>
            <person name="Rayko E."/>
            <person name="Salamov A."/>
            <person name="Vandepoele K."/>
            <person name="Beszteri B."/>
            <person name="Gruber A."/>
            <person name="Heijde M."/>
            <person name="Katinka M."/>
            <person name="Mock T."/>
            <person name="Valentin K."/>
            <person name="Verret F."/>
            <person name="Berges J.A."/>
            <person name="Brownlee C."/>
            <person name="Cadoret J.P."/>
            <person name="Chiovitti A."/>
            <person name="Choi C.J."/>
            <person name="Coesel S."/>
            <person name="De Martino A."/>
            <person name="Detter J.C."/>
            <person name="Durkin C."/>
            <person name="Falciatore A."/>
            <person name="Fournet J."/>
            <person name="Haruta M."/>
            <person name="Huysman M.J."/>
            <person name="Jenkins B.D."/>
            <person name="Jiroutova K."/>
            <person name="Jorgensen R.E."/>
            <person name="Joubert Y."/>
            <person name="Kaplan A."/>
            <person name="Kroger N."/>
            <person name="Kroth P.G."/>
            <person name="La Roche J."/>
            <person name="Lindquist E."/>
            <person name="Lommer M."/>
            <person name="Martin-Jezequel V."/>
            <person name="Lopez P.J."/>
            <person name="Lucas S."/>
            <person name="Mangogna M."/>
            <person name="McGinnis K."/>
            <person name="Medlin L.K."/>
            <person name="Montsant A."/>
            <person name="Oudot-Le Secq M.P."/>
            <person name="Napoli C."/>
            <person name="Obornik M."/>
            <person name="Parker M.S."/>
            <person name="Petit J.L."/>
            <person name="Porcel B.M."/>
            <person name="Poulsen N."/>
            <person name="Robison M."/>
            <person name="Rychlewski L."/>
            <person name="Rynearson T.A."/>
            <person name="Schmutz J."/>
            <person name="Shapiro H."/>
            <person name="Siaut M."/>
            <person name="Stanley M."/>
            <person name="Sussman M.R."/>
            <person name="Taylor A.R."/>
            <person name="Vardi A."/>
            <person name="von Dassow P."/>
            <person name="Vyverman W."/>
            <person name="Willis A."/>
            <person name="Wyrwicz L.S."/>
            <person name="Rokhsar D.S."/>
            <person name="Weissenbach J."/>
            <person name="Armbrust E.V."/>
            <person name="Green B.R."/>
            <person name="Van de Peer Y."/>
            <person name="Grigoriev I.V."/>
        </authorList>
    </citation>
    <scope>NUCLEOTIDE SEQUENCE [LARGE SCALE GENOMIC DNA]</scope>
    <source>
        <strain evidence="5 6">CCAP 1055/1</strain>
    </source>
</reference>
<evidence type="ECO:0000256" key="3">
    <source>
        <dbReference type="SAM" id="MobiDB-lite"/>
    </source>
</evidence>
<dbReference type="GO" id="GO:0005096">
    <property type="term" value="F:GTPase activator activity"/>
    <property type="evidence" value="ECO:0007669"/>
    <property type="project" value="UniProtKB-KW"/>
</dbReference>
<feature type="region of interest" description="Disordered" evidence="3">
    <location>
        <begin position="116"/>
        <end position="135"/>
    </location>
</feature>
<dbReference type="EMBL" id="CM000627">
    <property type="protein sequence ID" value="EEC43802.1"/>
    <property type="molecule type" value="Genomic_DNA"/>
</dbReference>
<dbReference type="eggNOG" id="KOG1091">
    <property type="taxonomic scope" value="Eukaryota"/>
</dbReference>
<dbReference type="Pfam" id="PF00566">
    <property type="entry name" value="RabGAP-TBC"/>
    <property type="match status" value="1"/>
</dbReference>
<dbReference type="PANTHER" id="PTHR22957">
    <property type="entry name" value="TBC1 DOMAIN FAMILY MEMBER GTPASE-ACTIVATING PROTEIN"/>
    <property type="match status" value="1"/>
</dbReference>
<organism evidence="5 6">
    <name type="scientific">Phaeodactylum tricornutum (strain CCAP 1055/1)</name>
    <dbReference type="NCBI Taxonomy" id="556484"/>
    <lineage>
        <taxon>Eukaryota</taxon>
        <taxon>Sar</taxon>
        <taxon>Stramenopiles</taxon>
        <taxon>Ochrophyta</taxon>
        <taxon>Bacillariophyta</taxon>
        <taxon>Bacillariophyceae</taxon>
        <taxon>Bacillariophycidae</taxon>
        <taxon>Naviculales</taxon>
        <taxon>Phaeodactylaceae</taxon>
        <taxon>Phaeodactylum</taxon>
    </lineage>
</organism>
<dbReference type="RefSeq" id="XP_002184743.1">
    <property type="nucleotide sequence ID" value="XM_002184707.1"/>
</dbReference>
<keyword evidence="2" id="KW-0175">Coiled coil</keyword>
<dbReference type="AlphaFoldDB" id="B7GC53"/>
<dbReference type="InterPro" id="IPR000195">
    <property type="entry name" value="Rab-GAP-TBC_dom"/>
</dbReference>
<keyword evidence="6" id="KW-1185">Reference proteome</keyword>
<evidence type="ECO:0000313" key="6">
    <source>
        <dbReference type="Proteomes" id="UP000000759"/>
    </source>
</evidence>
<dbReference type="STRING" id="556484.B7GC53"/>
<accession>B7GC53</accession>
<feature type="compositionally biased region" description="Basic and acidic residues" evidence="3">
    <location>
        <begin position="495"/>
        <end position="518"/>
    </location>
</feature>
<feature type="region of interest" description="Disordered" evidence="3">
    <location>
        <begin position="495"/>
        <end position="562"/>
    </location>
</feature>
<dbReference type="SMART" id="SM00164">
    <property type="entry name" value="TBC"/>
    <property type="match status" value="1"/>
</dbReference>
<protein>
    <recommendedName>
        <fullName evidence="4">Rab-GAP TBC domain-containing protein</fullName>
    </recommendedName>
</protein>
<dbReference type="Gene3D" id="1.10.8.270">
    <property type="entry name" value="putative rabgap domain of human tbc1 domain family member 14 like domains"/>
    <property type="match status" value="1"/>
</dbReference>
<sequence>MMHASSSSSIAPVESRAARWRQQLRIRPQPHTNVVRSSFAQLVAQFPYPSYDDNDGDPTANKASPNATASKVSELAHGGVVPDLDPLTALVRETSEQQQRLESLELKYRKEKALRNRAGKGGASDQGRTLVESEDYDENAVTLQMIDKDLARLPPPKGSGQNGSQNLAGVVVSKDEDTAGIPTSSGTSDERIKTLRRVLYIYACAHAEAIGYRQGMHEIASYILFALELDQQAEESLVAVATSQEQIASDAYELLETILTSIECVYDATPLPGQHEKPLEASARRVLQGVQTYDAALALRLSQLGVPPQLYLTKWMRLMYSREVTDVLSLWDELFAYVGEGSTLVTVLEAVAVGRLLSWRDRICTDPDALHFLMNLPIETNVQRWLDLSRKVIHKQGIPLPPIKATTPVAPATSIPAYAVPHSAPTGSVNSNWSQPNASLMSTPQRTFPSEAGNESGVFSVGRFSLSAVKEKFEQAKHTTQSLSKRLYDEWEQQQHHRATDAFERPYSDAFPDSEHDTPTAINDPLTQVPYRNDDTAVPANVYNGQSTPQRQSQASPPTLESQWASRVQSDVHVLQNYCMTMERSQAHVPGTVWEALADLEMLRQDLSRRAAGTRRT</sequence>
<dbReference type="SUPFAM" id="SSF47923">
    <property type="entry name" value="Ypt/Rab-GAP domain of gyp1p"/>
    <property type="match status" value="2"/>
</dbReference>
<evidence type="ECO:0000313" key="5">
    <source>
        <dbReference type="EMBL" id="EEC43802.1"/>
    </source>
</evidence>
<feature type="region of interest" description="Disordered" evidence="3">
    <location>
        <begin position="1"/>
        <end position="22"/>
    </location>
</feature>
<dbReference type="KEGG" id="pti:PHATRDRAFT_55114"/>
<feature type="compositionally biased region" description="Polar residues" evidence="3">
    <location>
        <begin position="61"/>
        <end position="70"/>
    </location>
</feature>
<dbReference type="InParanoid" id="B7GC53"/>
<evidence type="ECO:0000259" key="4">
    <source>
        <dbReference type="PROSITE" id="PS50086"/>
    </source>
</evidence>
<dbReference type="PROSITE" id="PS50086">
    <property type="entry name" value="TBC_RABGAP"/>
    <property type="match status" value="1"/>
</dbReference>
<dbReference type="GeneID" id="7198589"/>
<evidence type="ECO:0000256" key="1">
    <source>
        <dbReference type="ARBA" id="ARBA00022468"/>
    </source>
</evidence>
<feature type="domain" description="Rab-GAP TBC" evidence="4">
    <location>
        <begin position="10"/>
        <end position="338"/>
    </location>
</feature>
<dbReference type="HOGENOM" id="CLU_443116_0_0_1"/>